<dbReference type="CDD" id="cd04257">
    <property type="entry name" value="AAK_AK-HSDH"/>
    <property type="match status" value="1"/>
</dbReference>
<evidence type="ECO:0000256" key="25">
    <source>
        <dbReference type="ARBA" id="ARBA00048561"/>
    </source>
</evidence>
<evidence type="ECO:0000256" key="23">
    <source>
        <dbReference type="ARBA" id="ARBA00023268"/>
    </source>
</evidence>
<dbReference type="SUPFAM" id="SSF55347">
    <property type="entry name" value="Glyceraldehyde-3-phosphate dehydrogenase-like, C-terminal domain"/>
    <property type="match status" value="1"/>
</dbReference>
<comment type="function">
    <text evidence="24">Bifunctional aspartate kinase and homoserine dehydrogenase that catalyzes the first and the third steps toward the synthesis of lysine, methionine and threonine from aspartate.</text>
</comment>
<dbReference type="InterPro" id="IPR001341">
    <property type="entry name" value="Asp_kinase"/>
</dbReference>
<dbReference type="Pfam" id="PF00696">
    <property type="entry name" value="AA_kinase"/>
    <property type="match status" value="1"/>
</dbReference>
<name>A0AA37RXX7_9GAMM</name>
<keyword evidence="14 28" id="KW-0547">Nucleotide-binding</keyword>
<evidence type="ECO:0000256" key="8">
    <source>
        <dbReference type="ARBA" id="ARBA00010046"/>
    </source>
</evidence>
<dbReference type="RefSeq" id="WP_095504970.1">
    <property type="nucleotide sequence ID" value="NZ_BSNC01000006.1"/>
</dbReference>
<evidence type="ECO:0000256" key="20">
    <source>
        <dbReference type="ARBA" id="ARBA00023053"/>
    </source>
</evidence>
<dbReference type="Pfam" id="PF03447">
    <property type="entry name" value="NAD_binding_3"/>
    <property type="match status" value="1"/>
</dbReference>
<comment type="pathway">
    <text evidence="3 28">Amino-acid biosynthesis; L-methionine biosynthesis via de novo pathway; L-homoserine from L-aspartate: step 1/3.</text>
</comment>
<evidence type="ECO:0000256" key="22">
    <source>
        <dbReference type="ARBA" id="ARBA00023167"/>
    </source>
</evidence>
<dbReference type="Proteomes" id="UP001161422">
    <property type="component" value="Unassembled WGS sequence"/>
</dbReference>
<reference evidence="30" key="2">
    <citation type="submission" date="2023-01" db="EMBL/GenBank/DDBJ databases">
        <title>Draft genome sequence of Paraferrimonas sedimenticola strain NBRC 101628.</title>
        <authorList>
            <person name="Sun Q."/>
            <person name="Mori K."/>
        </authorList>
    </citation>
    <scope>NUCLEOTIDE SEQUENCE</scope>
    <source>
        <strain evidence="30">NBRC 101628</strain>
    </source>
</reference>
<keyword evidence="21" id="KW-0457">Lysine biosynthesis</keyword>
<dbReference type="PROSITE" id="PS00324">
    <property type="entry name" value="ASPARTOKINASE"/>
    <property type="match status" value="1"/>
</dbReference>
<evidence type="ECO:0000256" key="18">
    <source>
        <dbReference type="ARBA" id="ARBA00023002"/>
    </source>
</evidence>
<comment type="caution">
    <text evidence="30">The sequence shown here is derived from an EMBL/GenBank/DDBJ whole genome shotgun (WGS) entry which is preliminary data.</text>
</comment>
<organism evidence="30 31">
    <name type="scientific">Paraferrimonas sedimenticola</name>
    <dbReference type="NCBI Taxonomy" id="375674"/>
    <lineage>
        <taxon>Bacteria</taxon>
        <taxon>Pseudomonadati</taxon>
        <taxon>Pseudomonadota</taxon>
        <taxon>Gammaproteobacteria</taxon>
        <taxon>Alteromonadales</taxon>
        <taxon>Ferrimonadaceae</taxon>
        <taxon>Paraferrimonas</taxon>
    </lineage>
</organism>
<dbReference type="GO" id="GO:0009086">
    <property type="term" value="P:methionine biosynthetic process"/>
    <property type="evidence" value="ECO:0007669"/>
    <property type="project" value="UniProtKB-KW"/>
</dbReference>
<dbReference type="InterPro" id="IPR036393">
    <property type="entry name" value="AceGlu_kinase-like_sf"/>
</dbReference>
<evidence type="ECO:0000256" key="11">
    <source>
        <dbReference type="ARBA" id="ARBA00022679"/>
    </source>
</evidence>
<dbReference type="PIRSF" id="PIRSF000727">
    <property type="entry name" value="ThrA"/>
    <property type="match status" value="1"/>
</dbReference>
<evidence type="ECO:0000256" key="1">
    <source>
        <dbReference type="ARBA" id="ARBA00001920"/>
    </source>
</evidence>
<dbReference type="FunFam" id="3.40.50.720:FF:000083">
    <property type="entry name" value="Bifunctional aspartokinase/homoserine dehydrogenase"/>
    <property type="match status" value="1"/>
</dbReference>
<comment type="pathway">
    <text evidence="4 28">Amino-acid biosynthesis; L-threonine biosynthesis; L-threonine from L-aspartate: step 3/5.</text>
</comment>
<dbReference type="FunFam" id="3.30.2130.10:FF:000001">
    <property type="entry name" value="Bifunctional aspartokinase/homoserine dehydrogenase"/>
    <property type="match status" value="1"/>
</dbReference>
<dbReference type="SUPFAM" id="SSF51735">
    <property type="entry name" value="NAD(P)-binding Rossmann-fold domains"/>
    <property type="match status" value="1"/>
</dbReference>
<comment type="similarity">
    <text evidence="8 28">In the N-terminal section; belongs to the aspartokinase family.</text>
</comment>
<dbReference type="SUPFAM" id="SSF53633">
    <property type="entry name" value="Carbamate kinase-like"/>
    <property type="match status" value="1"/>
</dbReference>
<evidence type="ECO:0000256" key="15">
    <source>
        <dbReference type="ARBA" id="ARBA00022777"/>
    </source>
</evidence>
<evidence type="ECO:0000256" key="5">
    <source>
        <dbReference type="ARBA" id="ARBA00005062"/>
    </source>
</evidence>
<keyword evidence="18 28" id="KW-0560">Oxidoreductase</keyword>
<dbReference type="GO" id="GO:0009089">
    <property type="term" value="P:lysine biosynthetic process via diaminopimelate"/>
    <property type="evidence" value="ECO:0007669"/>
    <property type="project" value="UniProtKB-UniRule"/>
</dbReference>
<dbReference type="NCBIfam" id="NF007003">
    <property type="entry name" value="PRK09466.1"/>
    <property type="match status" value="1"/>
</dbReference>
<comment type="cofactor">
    <cofactor evidence="1">
        <name>a metal cation</name>
        <dbReference type="ChEBI" id="CHEBI:25213"/>
    </cofactor>
</comment>
<keyword evidence="20" id="KW-0915">Sodium</keyword>
<dbReference type="PROSITE" id="PS51671">
    <property type="entry name" value="ACT"/>
    <property type="match status" value="1"/>
</dbReference>
<keyword evidence="23" id="KW-0511">Multifunctional enzyme</keyword>
<evidence type="ECO:0000256" key="7">
    <source>
        <dbReference type="ARBA" id="ARBA00007952"/>
    </source>
</evidence>
<dbReference type="FunFam" id="3.30.360.10:FF:000006">
    <property type="entry name" value="Bifunctional aspartokinase/homoserine dehydrogenase"/>
    <property type="match status" value="1"/>
</dbReference>
<comment type="similarity">
    <text evidence="7 28">In the C-terminal section; belongs to the homoserine dehydrogenase family.</text>
</comment>
<dbReference type="InterPro" id="IPR036291">
    <property type="entry name" value="NAD(P)-bd_dom_sf"/>
</dbReference>
<comment type="subunit">
    <text evidence="9 28">Homotetramer.</text>
</comment>
<evidence type="ECO:0000256" key="16">
    <source>
        <dbReference type="ARBA" id="ARBA00022840"/>
    </source>
</evidence>
<evidence type="ECO:0000256" key="4">
    <source>
        <dbReference type="ARBA" id="ARBA00005056"/>
    </source>
</evidence>
<dbReference type="InterPro" id="IPR045865">
    <property type="entry name" value="ACT-like_dom_sf"/>
</dbReference>
<evidence type="ECO:0000256" key="26">
    <source>
        <dbReference type="ARBA" id="ARBA00048841"/>
    </source>
</evidence>
<proteinExistence type="inferred from homology"/>
<evidence type="ECO:0000256" key="28">
    <source>
        <dbReference type="PIRNR" id="PIRNR000727"/>
    </source>
</evidence>
<evidence type="ECO:0000256" key="13">
    <source>
        <dbReference type="ARBA" id="ARBA00022723"/>
    </source>
</evidence>
<evidence type="ECO:0000256" key="9">
    <source>
        <dbReference type="ARBA" id="ARBA00011881"/>
    </source>
</evidence>
<dbReference type="InterPro" id="IPR001342">
    <property type="entry name" value="HDH_cat"/>
</dbReference>
<dbReference type="EC" id="2.7.2.4" evidence="28"/>
<evidence type="ECO:0000256" key="21">
    <source>
        <dbReference type="ARBA" id="ARBA00023154"/>
    </source>
</evidence>
<dbReference type="PANTHER" id="PTHR43070:SF3">
    <property type="entry name" value="HOMOSERINE DEHYDROGENASE"/>
    <property type="match status" value="1"/>
</dbReference>
<dbReference type="SUPFAM" id="SSF55021">
    <property type="entry name" value="ACT-like"/>
    <property type="match status" value="2"/>
</dbReference>
<keyword evidence="31" id="KW-1185">Reference proteome</keyword>
<dbReference type="Pfam" id="PF22468">
    <property type="entry name" value="ACT_9"/>
    <property type="match status" value="2"/>
</dbReference>
<reference evidence="30" key="1">
    <citation type="journal article" date="2014" name="Int. J. Syst. Evol. Microbiol.">
        <title>Complete genome sequence of Corynebacterium casei LMG S-19264T (=DSM 44701T), isolated from a smear-ripened cheese.</title>
        <authorList>
            <consortium name="US DOE Joint Genome Institute (JGI-PGF)"/>
            <person name="Walter F."/>
            <person name="Albersmeier A."/>
            <person name="Kalinowski J."/>
            <person name="Ruckert C."/>
        </authorList>
    </citation>
    <scope>NUCLEOTIDE SEQUENCE</scope>
    <source>
        <strain evidence="30">NBRC 101628</strain>
    </source>
</reference>
<evidence type="ECO:0000256" key="19">
    <source>
        <dbReference type="ARBA" id="ARBA00023027"/>
    </source>
</evidence>
<keyword evidence="17 28" id="KW-0521">NADP</keyword>
<evidence type="ECO:0000256" key="6">
    <source>
        <dbReference type="ARBA" id="ARBA00005139"/>
    </source>
</evidence>
<dbReference type="Gene3D" id="3.40.1160.10">
    <property type="entry name" value="Acetylglutamate kinase-like"/>
    <property type="match status" value="1"/>
</dbReference>
<protein>
    <recommendedName>
        <fullName evidence="28">Bifunctional aspartokinase/homoserine dehydrogenase</fullName>
    </recommendedName>
    <domain>
        <recommendedName>
            <fullName evidence="28">Aspartokinase</fullName>
            <ecNumber evidence="28">2.7.2.4</ecNumber>
        </recommendedName>
    </domain>
    <domain>
        <recommendedName>
            <fullName evidence="28">Homoserine dehydrogenase</fullName>
            <ecNumber evidence="28">1.1.1.3</ecNumber>
        </recommendedName>
    </domain>
</protein>
<evidence type="ECO:0000256" key="3">
    <source>
        <dbReference type="ARBA" id="ARBA00004986"/>
    </source>
</evidence>
<comment type="pathway">
    <text evidence="6 28">Amino-acid biosynthesis; L-threonine biosynthesis; L-threonine from L-aspartate: step 1/5.</text>
</comment>
<dbReference type="InterPro" id="IPR001048">
    <property type="entry name" value="Asp/Glu/Uridylate_kinase"/>
</dbReference>
<dbReference type="GO" id="GO:0009090">
    <property type="term" value="P:homoserine biosynthetic process"/>
    <property type="evidence" value="ECO:0007669"/>
    <property type="project" value="UniProtKB-ARBA"/>
</dbReference>
<dbReference type="InterPro" id="IPR018042">
    <property type="entry name" value="Aspartate_kinase_CS"/>
</dbReference>
<dbReference type="GO" id="GO:0004072">
    <property type="term" value="F:aspartate kinase activity"/>
    <property type="evidence" value="ECO:0007669"/>
    <property type="project" value="UniProtKB-UniRule"/>
</dbReference>
<dbReference type="InterPro" id="IPR054352">
    <property type="entry name" value="ACT_Aspartokinase"/>
</dbReference>
<comment type="catalytic activity">
    <reaction evidence="27">
        <text>L-homoserine + NAD(+) = L-aspartate 4-semialdehyde + NADH + H(+)</text>
        <dbReference type="Rhea" id="RHEA:15757"/>
        <dbReference type="ChEBI" id="CHEBI:15378"/>
        <dbReference type="ChEBI" id="CHEBI:57476"/>
        <dbReference type="ChEBI" id="CHEBI:57540"/>
        <dbReference type="ChEBI" id="CHEBI:57945"/>
        <dbReference type="ChEBI" id="CHEBI:537519"/>
        <dbReference type="EC" id="1.1.1.3"/>
    </reaction>
    <physiologicalReaction direction="right-to-left" evidence="27">
        <dbReference type="Rhea" id="RHEA:15759"/>
    </physiologicalReaction>
</comment>
<dbReference type="NCBIfam" id="TIGR00657">
    <property type="entry name" value="asp_kinases"/>
    <property type="match status" value="1"/>
</dbReference>
<dbReference type="PANTHER" id="PTHR43070">
    <property type="match status" value="1"/>
</dbReference>
<dbReference type="CDD" id="cd04921">
    <property type="entry name" value="ACT_AKi-HSDH-ThrA-like_1"/>
    <property type="match status" value="1"/>
</dbReference>
<dbReference type="Pfam" id="PF00742">
    <property type="entry name" value="Homoserine_dh"/>
    <property type="match status" value="1"/>
</dbReference>
<dbReference type="GO" id="GO:0004412">
    <property type="term" value="F:homoserine dehydrogenase activity"/>
    <property type="evidence" value="ECO:0007669"/>
    <property type="project" value="UniProtKB-UniRule"/>
</dbReference>
<dbReference type="InterPro" id="IPR011147">
    <property type="entry name" value="Bifunc_Aspkin/hSer_DH"/>
</dbReference>
<evidence type="ECO:0000313" key="30">
    <source>
        <dbReference type="EMBL" id="GLP97163.1"/>
    </source>
</evidence>
<keyword evidence="10 28" id="KW-0028">Amino-acid biosynthesis</keyword>
<dbReference type="InterPro" id="IPR005106">
    <property type="entry name" value="Asp/hSer_DH_NAD-bd"/>
</dbReference>
<dbReference type="Gene3D" id="3.30.360.10">
    <property type="entry name" value="Dihydrodipicolinate Reductase, domain 2"/>
    <property type="match status" value="1"/>
</dbReference>
<dbReference type="GO" id="GO:0009088">
    <property type="term" value="P:threonine biosynthetic process"/>
    <property type="evidence" value="ECO:0007669"/>
    <property type="project" value="UniProtKB-UniRule"/>
</dbReference>
<keyword evidence="11 28" id="KW-0808">Transferase</keyword>
<dbReference type="GO" id="GO:0050661">
    <property type="term" value="F:NADP binding"/>
    <property type="evidence" value="ECO:0007669"/>
    <property type="project" value="UniProtKB-UniRule"/>
</dbReference>
<evidence type="ECO:0000313" key="31">
    <source>
        <dbReference type="Proteomes" id="UP001161422"/>
    </source>
</evidence>
<dbReference type="EMBL" id="BSNC01000006">
    <property type="protein sequence ID" value="GLP97163.1"/>
    <property type="molecule type" value="Genomic_DNA"/>
</dbReference>
<gene>
    <name evidence="30" type="primary">thrA</name>
    <name evidence="30" type="ORF">GCM10007895_24700</name>
</gene>
<dbReference type="InterPro" id="IPR002912">
    <property type="entry name" value="ACT_dom"/>
</dbReference>
<feature type="domain" description="ACT" evidence="29">
    <location>
        <begin position="319"/>
        <end position="393"/>
    </location>
</feature>
<dbReference type="Gene3D" id="3.40.50.720">
    <property type="entry name" value="NAD(P)-binding Rossmann-like Domain"/>
    <property type="match status" value="1"/>
</dbReference>
<keyword evidence="22" id="KW-0486">Methionine biosynthesis</keyword>
<dbReference type="InterPro" id="IPR049638">
    <property type="entry name" value="AK-HD"/>
</dbReference>
<dbReference type="GO" id="GO:0005524">
    <property type="term" value="F:ATP binding"/>
    <property type="evidence" value="ECO:0007669"/>
    <property type="project" value="UniProtKB-UniRule"/>
</dbReference>
<evidence type="ECO:0000256" key="14">
    <source>
        <dbReference type="ARBA" id="ARBA00022741"/>
    </source>
</evidence>
<keyword evidence="12" id="KW-0791">Threonine biosynthesis</keyword>
<dbReference type="AlphaFoldDB" id="A0AA37RXX7"/>
<comment type="pathway">
    <text evidence="2 28">Amino-acid biosynthesis; L-lysine biosynthesis via DAP pathway; (S)-tetrahydrodipicolinate from L-aspartate: step 1/4.</text>
</comment>
<dbReference type="Gene3D" id="3.30.2130.10">
    <property type="entry name" value="VC0802-like"/>
    <property type="match status" value="1"/>
</dbReference>
<comment type="catalytic activity">
    <reaction evidence="26">
        <text>L-homoserine + NADP(+) = L-aspartate 4-semialdehyde + NADPH + H(+)</text>
        <dbReference type="Rhea" id="RHEA:15761"/>
        <dbReference type="ChEBI" id="CHEBI:15378"/>
        <dbReference type="ChEBI" id="CHEBI:57476"/>
        <dbReference type="ChEBI" id="CHEBI:57783"/>
        <dbReference type="ChEBI" id="CHEBI:58349"/>
        <dbReference type="ChEBI" id="CHEBI:537519"/>
        <dbReference type="EC" id="1.1.1.3"/>
    </reaction>
    <physiologicalReaction direction="right-to-left" evidence="26">
        <dbReference type="Rhea" id="RHEA:15763"/>
    </physiologicalReaction>
</comment>
<evidence type="ECO:0000256" key="27">
    <source>
        <dbReference type="ARBA" id="ARBA00049031"/>
    </source>
</evidence>
<evidence type="ECO:0000256" key="2">
    <source>
        <dbReference type="ARBA" id="ARBA00004766"/>
    </source>
</evidence>
<comment type="pathway">
    <text evidence="5 28">Amino-acid biosynthesis; L-methionine biosynthesis via de novo pathway; L-homoserine from L-aspartate: step 3/3.</text>
</comment>
<keyword evidence="13" id="KW-0479">Metal-binding</keyword>
<dbReference type="GO" id="GO:0046872">
    <property type="term" value="F:metal ion binding"/>
    <property type="evidence" value="ECO:0007669"/>
    <property type="project" value="UniProtKB-KW"/>
</dbReference>
<evidence type="ECO:0000256" key="10">
    <source>
        <dbReference type="ARBA" id="ARBA00022605"/>
    </source>
</evidence>
<keyword evidence="16 28" id="KW-0067">ATP-binding</keyword>
<evidence type="ECO:0000256" key="12">
    <source>
        <dbReference type="ARBA" id="ARBA00022697"/>
    </source>
</evidence>
<evidence type="ECO:0000256" key="24">
    <source>
        <dbReference type="ARBA" id="ARBA00044938"/>
    </source>
</evidence>
<keyword evidence="15 28" id="KW-0418">Kinase</keyword>
<evidence type="ECO:0000259" key="29">
    <source>
        <dbReference type="PROSITE" id="PS51671"/>
    </source>
</evidence>
<dbReference type="EC" id="1.1.1.3" evidence="28"/>
<evidence type="ECO:0000256" key="17">
    <source>
        <dbReference type="ARBA" id="ARBA00022857"/>
    </source>
</evidence>
<keyword evidence="19" id="KW-0520">NAD</keyword>
<comment type="catalytic activity">
    <reaction evidence="25">
        <text>L-aspartate + ATP = 4-phospho-L-aspartate + ADP</text>
        <dbReference type="Rhea" id="RHEA:23776"/>
        <dbReference type="ChEBI" id="CHEBI:29991"/>
        <dbReference type="ChEBI" id="CHEBI:30616"/>
        <dbReference type="ChEBI" id="CHEBI:57535"/>
        <dbReference type="ChEBI" id="CHEBI:456216"/>
        <dbReference type="EC" id="2.7.2.4"/>
    </reaction>
    <physiologicalReaction direction="left-to-right" evidence="25">
        <dbReference type="Rhea" id="RHEA:23777"/>
    </physiologicalReaction>
</comment>
<sequence>MKVVKFGGTSLAGWPQFERVANILRDEAQNTSLAVVLSAPAGVTNHLIKALQLAEQGSDPQASLVAVEQTFTGIAQAAGVVLTQSARERFQIALAAQVARWQQCLHGCQLLKQCPQSIYAEFVGAGEYLSVALMTALLQQTGLSAQSLDPCNVLRAEGERLEAGVDIPASQQALSQVQWAQARVWLMPGFSAANSDGERVLLGRNGSDYSAAALAACIGASRCEIWTDVDGVFNCDPRLVENAQLMPRLSYQEAMELSYFGAKVLHPKTIAPIAQYHIPCVIKNTQNPKGEGSLVSASGDPSQRVKAISHLEQVTMVEVCGPGLKGMVGMASRVFGAISRAGISVSLITQSSSEYSVSFCVADEQAVAAKQALSAEFELELASELLEPVRLMSNLAIVSIVGDGMRTYKGVAARFIGAISQAGANIVAMAQGSSERSISVVVGSHRVNAAVQACHQAFFDQRLTLDVILVGCGHVGGEFLQQMQKTQGLLQQQQIGVRLVGIANSRQMLRRANGIAPAQALEVLEQQGITSDVSQLLDWVREQTLHNPVLVDCTSSDSVASAYPQWLAAGVHVVTPNKKSNTQSMAFYHELRQAAMAQRRLFLYETTVGAGLPVIDNLKKLLAAGDQLRGFEGILSGSLSYIFGQLQAGMSLSQATAIAREKCFTEPDPRDDLSGMDVARKVLILAREAGLELELDDIEVEGVLPADFDASGSVDEFMQRLPELDDWMAQKISAAASEGKVLKYVGRIEGGQCRVSIEAVGAEHPLYSVDEGENALAFYSNYYQPLPFVLRGYGAGTQVTAAGVYADLLRTLNWQREVSL</sequence>
<dbReference type="InterPro" id="IPR041743">
    <property type="entry name" value="AK-HSDH_N"/>
</dbReference>
<accession>A0AA37RXX7</accession>
<dbReference type="NCBIfam" id="NF006959">
    <property type="entry name" value="PRK09436.1"/>
    <property type="match status" value="1"/>
</dbReference>